<name>A0A392U320_9FABA</name>
<organism evidence="1 2">
    <name type="scientific">Trifolium medium</name>
    <dbReference type="NCBI Taxonomy" id="97028"/>
    <lineage>
        <taxon>Eukaryota</taxon>
        <taxon>Viridiplantae</taxon>
        <taxon>Streptophyta</taxon>
        <taxon>Embryophyta</taxon>
        <taxon>Tracheophyta</taxon>
        <taxon>Spermatophyta</taxon>
        <taxon>Magnoliopsida</taxon>
        <taxon>eudicotyledons</taxon>
        <taxon>Gunneridae</taxon>
        <taxon>Pentapetalae</taxon>
        <taxon>rosids</taxon>
        <taxon>fabids</taxon>
        <taxon>Fabales</taxon>
        <taxon>Fabaceae</taxon>
        <taxon>Papilionoideae</taxon>
        <taxon>50 kb inversion clade</taxon>
        <taxon>NPAAA clade</taxon>
        <taxon>Hologalegina</taxon>
        <taxon>IRL clade</taxon>
        <taxon>Trifolieae</taxon>
        <taxon>Trifolium</taxon>
    </lineage>
</organism>
<keyword evidence="2" id="KW-1185">Reference proteome</keyword>
<proteinExistence type="predicted"/>
<accession>A0A392U320</accession>
<sequence>MGSTIRPASSWVQRSDRRFMGSTIRPTGSWVKRSDCLIHGFSDQTG</sequence>
<comment type="caution">
    <text evidence="1">The sequence shown here is derived from an EMBL/GenBank/DDBJ whole genome shotgun (WGS) entry which is preliminary data.</text>
</comment>
<protein>
    <submittedName>
        <fullName evidence="1">Uncharacterized protein</fullName>
    </submittedName>
</protein>
<reference evidence="1 2" key="1">
    <citation type="journal article" date="2018" name="Front. Plant Sci.">
        <title>Red Clover (Trifolium pratense) and Zigzag Clover (T. medium) - A Picture of Genomic Similarities and Differences.</title>
        <authorList>
            <person name="Dluhosova J."/>
            <person name="Istvanek J."/>
            <person name="Nedelnik J."/>
            <person name="Repkova J."/>
        </authorList>
    </citation>
    <scope>NUCLEOTIDE SEQUENCE [LARGE SCALE GENOMIC DNA]</scope>
    <source>
        <strain evidence="2">cv. 10/8</strain>
        <tissue evidence="1">Leaf</tissue>
    </source>
</reference>
<dbReference type="EMBL" id="LXQA010725499">
    <property type="protein sequence ID" value="MCI67863.1"/>
    <property type="molecule type" value="Genomic_DNA"/>
</dbReference>
<feature type="non-terminal residue" evidence="1">
    <location>
        <position position="46"/>
    </location>
</feature>
<evidence type="ECO:0000313" key="1">
    <source>
        <dbReference type="EMBL" id="MCI67863.1"/>
    </source>
</evidence>
<dbReference type="Proteomes" id="UP000265520">
    <property type="component" value="Unassembled WGS sequence"/>
</dbReference>
<dbReference type="AlphaFoldDB" id="A0A392U320"/>
<evidence type="ECO:0000313" key="2">
    <source>
        <dbReference type="Proteomes" id="UP000265520"/>
    </source>
</evidence>